<protein>
    <recommendedName>
        <fullName evidence="2">EamA domain-containing protein</fullName>
    </recommendedName>
</protein>
<dbReference type="Pfam" id="PF00892">
    <property type="entry name" value="EamA"/>
    <property type="match status" value="1"/>
</dbReference>
<dbReference type="Gene3D" id="1.10.3730.20">
    <property type="match status" value="1"/>
</dbReference>
<evidence type="ECO:0000259" key="2">
    <source>
        <dbReference type="Pfam" id="PF00892"/>
    </source>
</evidence>
<feature type="transmembrane region" description="Helical" evidence="1">
    <location>
        <begin position="126"/>
        <end position="144"/>
    </location>
</feature>
<evidence type="ECO:0000313" key="3">
    <source>
        <dbReference type="EMBL" id="QHT14010.1"/>
    </source>
</evidence>
<organism evidence="3">
    <name type="scientific">viral metagenome</name>
    <dbReference type="NCBI Taxonomy" id="1070528"/>
    <lineage>
        <taxon>unclassified sequences</taxon>
        <taxon>metagenomes</taxon>
        <taxon>organismal metagenomes</taxon>
    </lineage>
</organism>
<feature type="transmembrane region" description="Helical" evidence="1">
    <location>
        <begin position="100"/>
        <end position="119"/>
    </location>
</feature>
<reference evidence="3" key="1">
    <citation type="journal article" date="2020" name="Nature">
        <title>Giant virus diversity and host interactions through global metagenomics.</title>
        <authorList>
            <person name="Schulz F."/>
            <person name="Roux S."/>
            <person name="Paez-Espino D."/>
            <person name="Jungbluth S."/>
            <person name="Walsh D.A."/>
            <person name="Denef V.J."/>
            <person name="McMahon K.D."/>
            <person name="Konstantinidis K.T."/>
            <person name="Eloe-Fadrosh E.A."/>
            <person name="Kyrpides N.C."/>
            <person name="Woyke T."/>
        </authorList>
    </citation>
    <scope>NUCLEOTIDE SEQUENCE</scope>
    <source>
        <strain evidence="3">GVMAG-M-3300023174-134</strain>
    </source>
</reference>
<feature type="transmembrane region" description="Helical" evidence="1">
    <location>
        <begin position="66"/>
        <end position="88"/>
    </location>
</feature>
<sequence length="157" mass="18210">MKTIFVLMSLFTSFLWGLSPVIQKHLLQKFDKRSLMLFYASANIFFITMLICFFDNKLYADIKTINTYDIFLISVYTFFTIFLANLIFLEVLKYNNSHEAAAIEGIYPFFTLLLAYLFLKEKITAFGILGVILVVLGVICISMNDTNFKLEEFIAIR</sequence>
<dbReference type="EMBL" id="MN739578">
    <property type="protein sequence ID" value="QHT14010.1"/>
    <property type="molecule type" value="Genomic_DNA"/>
</dbReference>
<proteinExistence type="predicted"/>
<evidence type="ECO:0000256" key="1">
    <source>
        <dbReference type="SAM" id="Phobius"/>
    </source>
</evidence>
<keyword evidence="1" id="KW-0472">Membrane</keyword>
<feature type="domain" description="EamA" evidence="2">
    <location>
        <begin position="6"/>
        <end position="142"/>
    </location>
</feature>
<dbReference type="InterPro" id="IPR037185">
    <property type="entry name" value="EmrE-like"/>
</dbReference>
<feature type="transmembrane region" description="Helical" evidence="1">
    <location>
        <begin position="36"/>
        <end position="54"/>
    </location>
</feature>
<dbReference type="SUPFAM" id="SSF103481">
    <property type="entry name" value="Multidrug resistance efflux transporter EmrE"/>
    <property type="match status" value="1"/>
</dbReference>
<name>A0A6C0DCA0_9ZZZZ</name>
<accession>A0A6C0DCA0</accession>
<dbReference type="GO" id="GO:0016020">
    <property type="term" value="C:membrane"/>
    <property type="evidence" value="ECO:0007669"/>
    <property type="project" value="InterPro"/>
</dbReference>
<dbReference type="AlphaFoldDB" id="A0A6C0DCA0"/>
<keyword evidence="1" id="KW-1133">Transmembrane helix</keyword>
<keyword evidence="1" id="KW-0812">Transmembrane</keyword>
<dbReference type="InterPro" id="IPR000620">
    <property type="entry name" value="EamA_dom"/>
</dbReference>